<dbReference type="GO" id="GO:0005886">
    <property type="term" value="C:plasma membrane"/>
    <property type="evidence" value="ECO:0007669"/>
    <property type="project" value="TreeGrafter"/>
</dbReference>
<accession>A0AAV5WSI1</accession>
<feature type="transmembrane region" description="Helical" evidence="2">
    <location>
        <begin position="36"/>
        <end position="57"/>
    </location>
</feature>
<feature type="non-terminal residue" evidence="3">
    <location>
        <position position="1"/>
    </location>
</feature>
<dbReference type="AlphaFoldDB" id="A0AAV5WSI1"/>
<dbReference type="EMBL" id="BTSY01000006">
    <property type="protein sequence ID" value="GMT33659.1"/>
    <property type="molecule type" value="Genomic_DNA"/>
</dbReference>
<gene>
    <name evidence="3" type="ORF">PFISCL1PPCAC_24956</name>
</gene>
<evidence type="ECO:0000256" key="1">
    <source>
        <dbReference type="SAM" id="MobiDB-lite"/>
    </source>
</evidence>
<feature type="compositionally biased region" description="Acidic residues" evidence="1">
    <location>
        <begin position="230"/>
        <end position="249"/>
    </location>
</feature>
<keyword evidence="2" id="KW-1133">Transmembrane helix</keyword>
<feature type="compositionally biased region" description="Basic and acidic residues" evidence="1">
    <location>
        <begin position="210"/>
        <end position="224"/>
    </location>
</feature>
<dbReference type="Proteomes" id="UP001432322">
    <property type="component" value="Unassembled WGS sequence"/>
</dbReference>
<dbReference type="PANTHER" id="PTHR13800:SF43">
    <property type="entry name" value="ION_TRANS DOMAIN-CONTAINING PROTEIN"/>
    <property type="match status" value="1"/>
</dbReference>
<reference evidence="3" key="1">
    <citation type="submission" date="2023-10" db="EMBL/GenBank/DDBJ databases">
        <title>Genome assembly of Pristionchus species.</title>
        <authorList>
            <person name="Yoshida K."/>
            <person name="Sommer R.J."/>
        </authorList>
    </citation>
    <scope>NUCLEOTIDE SEQUENCE</scope>
    <source>
        <strain evidence="3">RS5133</strain>
    </source>
</reference>
<protein>
    <recommendedName>
        <fullName evidence="5">Ion channel</fullName>
    </recommendedName>
</protein>
<keyword evidence="2" id="KW-0812">Transmembrane</keyword>
<evidence type="ECO:0000256" key="2">
    <source>
        <dbReference type="SAM" id="Phobius"/>
    </source>
</evidence>
<name>A0AAV5WSI1_9BILA</name>
<feature type="region of interest" description="Disordered" evidence="1">
    <location>
        <begin position="200"/>
        <end position="283"/>
    </location>
</feature>
<dbReference type="PANTHER" id="PTHR13800">
    <property type="entry name" value="TRANSIENT RECEPTOR POTENTIAL CATION CHANNEL, SUBFAMILY M, MEMBER 6"/>
    <property type="match status" value="1"/>
</dbReference>
<evidence type="ECO:0000313" key="3">
    <source>
        <dbReference type="EMBL" id="GMT33659.1"/>
    </source>
</evidence>
<feature type="transmembrane region" description="Helical" evidence="2">
    <location>
        <begin position="114"/>
        <end position="135"/>
    </location>
</feature>
<sequence>LHFSYVFSTMLLLRYFAADPFLGSVVKLLSKMGRILLSFVIVILVFWFTYAVTILSLSGDVLEYREIPWNIFRNGAFEIFGELEDHVKDGNITGCSDTSKMKPQEAIDCITRTWLIPICLVIYVLVSTVIVINLITSFLTSAYDDVKDDARFELQFEFYRRLDDYEKKPFLPPPLTLISYAWTLLQYCYKCYGRNVAPAQRQDEAGDNEADPRLPDIEGNERAVDQQPDAADEDDLPDEDREEEEEEVREEANLIPPVNQNRQVPFDLEMGNQEQPPIDALSF</sequence>
<organism evidence="3 4">
    <name type="scientific">Pristionchus fissidentatus</name>
    <dbReference type="NCBI Taxonomy" id="1538716"/>
    <lineage>
        <taxon>Eukaryota</taxon>
        <taxon>Metazoa</taxon>
        <taxon>Ecdysozoa</taxon>
        <taxon>Nematoda</taxon>
        <taxon>Chromadorea</taxon>
        <taxon>Rhabditida</taxon>
        <taxon>Rhabditina</taxon>
        <taxon>Diplogasteromorpha</taxon>
        <taxon>Diplogasteroidea</taxon>
        <taxon>Neodiplogasteridae</taxon>
        <taxon>Pristionchus</taxon>
    </lineage>
</organism>
<feature type="non-terminal residue" evidence="3">
    <location>
        <position position="283"/>
    </location>
</feature>
<evidence type="ECO:0000313" key="4">
    <source>
        <dbReference type="Proteomes" id="UP001432322"/>
    </source>
</evidence>
<proteinExistence type="predicted"/>
<keyword evidence="2" id="KW-0472">Membrane</keyword>
<dbReference type="GO" id="GO:0030001">
    <property type="term" value="P:metal ion transport"/>
    <property type="evidence" value="ECO:0007669"/>
    <property type="project" value="TreeGrafter"/>
</dbReference>
<dbReference type="GO" id="GO:0005261">
    <property type="term" value="F:monoatomic cation channel activity"/>
    <property type="evidence" value="ECO:0007669"/>
    <property type="project" value="TreeGrafter"/>
</dbReference>
<evidence type="ECO:0008006" key="5">
    <source>
        <dbReference type="Google" id="ProtNLM"/>
    </source>
</evidence>
<comment type="caution">
    <text evidence="3">The sequence shown here is derived from an EMBL/GenBank/DDBJ whole genome shotgun (WGS) entry which is preliminary data.</text>
</comment>
<keyword evidence="4" id="KW-1185">Reference proteome</keyword>
<dbReference type="InterPro" id="IPR050927">
    <property type="entry name" value="TRPM"/>
</dbReference>